<comment type="similarity">
    <text evidence="4">In the N-terminal section; belongs to the AAA ATPase family.</text>
</comment>
<dbReference type="GO" id="GO:0005524">
    <property type="term" value="F:ATP binding"/>
    <property type="evidence" value="ECO:0007669"/>
    <property type="project" value="UniProtKB-KW"/>
</dbReference>
<dbReference type="Pfam" id="PF17862">
    <property type="entry name" value="AAA_lid_3"/>
    <property type="match status" value="1"/>
</dbReference>
<evidence type="ECO:0000256" key="4">
    <source>
        <dbReference type="ARBA" id="ARBA00010550"/>
    </source>
</evidence>
<evidence type="ECO:0000256" key="18">
    <source>
        <dbReference type="SAM" id="Phobius"/>
    </source>
</evidence>
<dbReference type="InterPro" id="IPR005936">
    <property type="entry name" value="FtsH"/>
</dbReference>
<dbReference type="SUPFAM" id="SSF140990">
    <property type="entry name" value="FtsH protease domain-like"/>
    <property type="match status" value="1"/>
</dbReference>
<reference evidence="20" key="4">
    <citation type="submission" date="2025-09" db="UniProtKB">
        <authorList>
            <consortium name="Ensembl"/>
        </authorList>
    </citation>
    <scope>IDENTIFICATION</scope>
</reference>
<dbReference type="PANTHER" id="PTHR43655:SF2">
    <property type="entry name" value="AFG3 LIKE MATRIX AAA PEPTIDASE SUBUNIT 2, ISOFORM A"/>
    <property type="match status" value="1"/>
</dbReference>
<dbReference type="InterPro" id="IPR003960">
    <property type="entry name" value="ATPase_AAA_CS"/>
</dbReference>
<evidence type="ECO:0000256" key="11">
    <source>
        <dbReference type="ARBA" id="ARBA00022840"/>
    </source>
</evidence>
<keyword evidence="21" id="KW-1185">Reference proteome</keyword>
<dbReference type="HAMAP" id="MF_01458">
    <property type="entry name" value="FtsH"/>
    <property type="match status" value="1"/>
</dbReference>
<dbReference type="Gene3D" id="3.40.50.300">
    <property type="entry name" value="P-loop containing nucleotide triphosphate hydrolases"/>
    <property type="match status" value="1"/>
</dbReference>
<dbReference type="PROSITE" id="PS00674">
    <property type="entry name" value="AAA"/>
    <property type="match status" value="1"/>
</dbReference>
<evidence type="ECO:0000313" key="20">
    <source>
        <dbReference type="Ensembl" id="ENSCINP00000019340.3"/>
    </source>
</evidence>
<dbReference type="OMA" id="YDKQGGG"/>
<dbReference type="Ensembl" id="ENSCINT00000019340.3">
    <property type="protein sequence ID" value="ENSCINP00000019340.3"/>
    <property type="gene ID" value="ENSCING00000009503.3"/>
</dbReference>
<dbReference type="GO" id="GO:0016887">
    <property type="term" value="F:ATP hydrolysis activity"/>
    <property type="evidence" value="ECO:0007669"/>
    <property type="project" value="InterPro"/>
</dbReference>
<evidence type="ECO:0000256" key="15">
    <source>
        <dbReference type="ARBA" id="ARBA00023136"/>
    </source>
</evidence>
<dbReference type="Proteomes" id="UP000008144">
    <property type="component" value="Chromosome 3"/>
</dbReference>
<dbReference type="InterPro" id="IPR000642">
    <property type="entry name" value="Peptidase_M41"/>
</dbReference>
<evidence type="ECO:0000256" key="3">
    <source>
        <dbReference type="ARBA" id="ARBA00010044"/>
    </source>
</evidence>
<keyword evidence="12 18" id="KW-1133">Transmembrane helix</keyword>
<comment type="cofactor">
    <cofactor evidence="1">
        <name>Zn(2+)</name>
        <dbReference type="ChEBI" id="CHEBI:29105"/>
    </cofactor>
</comment>
<keyword evidence="8 16" id="KW-0547">Nucleotide-binding</keyword>
<feature type="transmembrane region" description="Helical" evidence="18">
    <location>
        <begin position="133"/>
        <end position="154"/>
    </location>
</feature>
<comment type="similarity">
    <text evidence="16">Belongs to the AAA ATPase family.</text>
</comment>
<dbReference type="Gene3D" id="1.20.58.760">
    <property type="entry name" value="Peptidase M41"/>
    <property type="match status" value="1"/>
</dbReference>
<evidence type="ECO:0000256" key="14">
    <source>
        <dbReference type="ARBA" id="ARBA00023128"/>
    </source>
</evidence>
<dbReference type="NCBIfam" id="TIGR01241">
    <property type="entry name" value="FtsH_fam"/>
    <property type="match status" value="1"/>
</dbReference>
<dbReference type="SUPFAM" id="SSF52540">
    <property type="entry name" value="P-loop containing nucleoside triphosphate hydrolases"/>
    <property type="match status" value="1"/>
</dbReference>
<dbReference type="Pfam" id="PF01434">
    <property type="entry name" value="Peptidase_M41"/>
    <property type="match status" value="1"/>
</dbReference>
<reference evidence="20" key="3">
    <citation type="submission" date="2025-08" db="UniProtKB">
        <authorList>
            <consortium name="Ensembl"/>
        </authorList>
    </citation>
    <scope>IDENTIFICATION</scope>
</reference>
<evidence type="ECO:0000256" key="2">
    <source>
        <dbReference type="ARBA" id="ARBA00004225"/>
    </source>
</evidence>
<sequence length="670" mass="74117">MKDVEQTLKKLFKDNPAFKDPDAKNNLITIALLIIGVLVLHNYNQRKTEITWKEFTTRFLANKMVEKIVVKDSSRAEIIVSSMPGQTLTFNIGSLDSLERNLEHIQNEMGVPISERVYVQYENSVSCSKQPGLCPVLLSLFIMFTFLTPLLLIINRGRMFSTPFSVGETTAQVIKQGDIKVSFKDVAGCEEAKIEILEFVNFLKNPKKYEELGAKIPKGAILSGPPGTGKTLLAKATAGEASVPFISVSGSEFLEMFVGVGASRVRDMFTLARDNAPCILFIDEIDAIGRKRSEKGFGGNSEADQTLNQLLVEMDGFNTVGTNVVVLSGTNRSDVLDPALLRPGRFDRQIHVGLPDIKGRSSIFKVHLKPLKTDLDKIALSRKMAARTPGFSGADIANICNEAALIAAREAATSIEDKHFASAIERVVAEIGLEKKSQVLQPNEKTTVAYHEAGHAVVSWFLEHGDPLLKVSIVPRGKGLGYALYQPKELYLYTAEQIRDRMCTALGGRCAEKIFFDRITTGAQDDLQKVTQMAYAQVTQYGMSETVGQVSFTDKGNSLHKPFSEATAQLIDEEARRIINEAYEKTLALISEKKDLIEKLAQRLLEQEHLERQDLVEILGERPFKEKSTYEDFVEGTGGEEEDVELPEGLKGWNDPPQTTEKSTTSANVS</sequence>
<dbReference type="SMART" id="SM00382">
    <property type="entry name" value="AAA"/>
    <property type="match status" value="1"/>
</dbReference>
<dbReference type="FunFam" id="1.10.8.60:FF:000019">
    <property type="entry name" value="AFG3-like AAA ATPase 2"/>
    <property type="match status" value="1"/>
</dbReference>
<dbReference type="GO" id="GO:0034982">
    <property type="term" value="P:mitochondrial protein processing"/>
    <property type="evidence" value="ECO:0000318"/>
    <property type="project" value="GO_Central"/>
</dbReference>
<dbReference type="Pfam" id="PF00004">
    <property type="entry name" value="AAA"/>
    <property type="match status" value="1"/>
</dbReference>
<evidence type="ECO:0000256" key="9">
    <source>
        <dbReference type="ARBA" id="ARBA00022801"/>
    </source>
</evidence>
<dbReference type="CDD" id="cd19501">
    <property type="entry name" value="RecA-like_FtsH"/>
    <property type="match status" value="1"/>
</dbReference>
<dbReference type="InterPro" id="IPR003959">
    <property type="entry name" value="ATPase_AAA_core"/>
</dbReference>
<feature type="domain" description="AAA+ ATPase" evidence="19">
    <location>
        <begin position="216"/>
        <end position="356"/>
    </location>
</feature>
<evidence type="ECO:0000256" key="16">
    <source>
        <dbReference type="RuleBase" id="RU003651"/>
    </source>
</evidence>
<keyword evidence="9" id="KW-0378">Hydrolase</keyword>
<name>F6Y8H4_CIOIN</name>
<dbReference type="GeneTree" id="ENSGT00940000173525"/>
<keyword evidence="5" id="KW-0645">Protease</keyword>
<dbReference type="GO" id="GO:0046872">
    <property type="term" value="F:metal ion binding"/>
    <property type="evidence" value="ECO:0007669"/>
    <property type="project" value="UniProtKB-KW"/>
</dbReference>
<dbReference type="Gene3D" id="1.10.8.60">
    <property type="match status" value="1"/>
</dbReference>
<keyword evidence="6 18" id="KW-0812">Transmembrane</keyword>
<evidence type="ECO:0000256" key="13">
    <source>
        <dbReference type="ARBA" id="ARBA00023049"/>
    </source>
</evidence>
<keyword evidence="11 16" id="KW-0067">ATP-binding</keyword>
<proteinExistence type="inferred from homology"/>
<evidence type="ECO:0000256" key="8">
    <source>
        <dbReference type="ARBA" id="ARBA00022741"/>
    </source>
</evidence>
<comment type="subcellular location">
    <subcellularLocation>
        <location evidence="2">Mitochondrion membrane</location>
        <topology evidence="2">Multi-pass membrane protein</topology>
    </subcellularLocation>
</comment>
<evidence type="ECO:0000256" key="5">
    <source>
        <dbReference type="ARBA" id="ARBA00022670"/>
    </source>
</evidence>
<feature type="region of interest" description="Disordered" evidence="17">
    <location>
        <begin position="629"/>
        <end position="670"/>
    </location>
</feature>
<dbReference type="FunFam" id="1.20.58.760:FF:000003">
    <property type="entry name" value="AFG3-like AAA ATPase 2"/>
    <property type="match status" value="1"/>
</dbReference>
<protein>
    <recommendedName>
        <fullName evidence="19">AAA+ ATPase domain-containing protein</fullName>
    </recommendedName>
</protein>
<evidence type="ECO:0000259" key="19">
    <source>
        <dbReference type="SMART" id="SM00382"/>
    </source>
</evidence>
<reference evidence="21" key="1">
    <citation type="journal article" date="2002" name="Science">
        <title>The draft genome of Ciona intestinalis: insights into chordate and vertebrate origins.</title>
        <authorList>
            <person name="Dehal P."/>
            <person name="Satou Y."/>
            <person name="Campbell R.K."/>
            <person name="Chapman J."/>
            <person name="Degnan B."/>
            <person name="De Tomaso A."/>
            <person name="Davidson B."/>
            <person name="Di Gregorio A."/>
            <person name="Gelpke M."/>
            <person name="Goodstein D.M."/>
            <person name="Harafuji N."/>
            <person name="Hastings K.E."/>
            <person name="Ho I."/>
            <person name="Hotta K."/>
            <person name="Huang W."/>
            <person name="Kawashima T."/>
            <person name="Lemaire P."/>
            <person name="Martinez D."/>
            <person name="Meinertzhagen I.A."/>
            <person name="Necula S."/>
            <person name="Nonaka M."/>
            <person name="Putnam N."/>
            <person name="Rash S."/>
            <person name="Saiga H."/>
            <person name="Satake M."/>
            <person name="Terry A."/>
            <person name="Yamada L."/>
            <person name="Wang H.G."/>
            <person name="Awazu S."/>
            <person name="Azumi K."/>
            <person name="Boore J."/>
            <person name="Branno M."/>
            <person name="Chin-Bow S."/>
            <person name="DeSantis R."/>
            <person name="Doyle S."/>
            <person name="Francino P."/>
            <person name="Keys D.N."/>
            <person name="Haga S."/>
            <person name="Hayashi H."/>
            <person name="Hino K."/>
            <person name="Imai K.S."/>
            <person name="Inaba K."/>
            <person name="Kano S."/>
            <person name="Kobayashi K."/>
            <person name="Kobayashi M."/>
            <person name="Lee B.I."/>
            <person name="Makabe K.W."/>
            <person name="Manohar C."/>
            <person name="Matassi G."/>
            <person name="Medina M."/>
            <person name="Mochizuki Y."/>
            <person name="Mount S."/>
            <person name="Morishita T."/>
            <person name="Miura S."/>
            <person name="Nakayama A."/>
            <person name="Nishizaka S."/>
            <person name="Nomoto H."/>
            <person name="Ohta F."/>
            <person name="Oishi K."/>
            <person name="Rigoutsos I."/>
            <person name="Sano M."/>
            <person name="Sasaki A."/>
            <person name="Sasakura Y."/>
            <person name="Shoguchi E."/>
            <person name="Shin-i T."/>
            <person name="Spagnuolo A."/>
            <person name="Stainier D."/>
            <person name="Suzuki M.M."/>
            <person name="Tassy O."/>
            <person name="Takatori N."/>
            <person name="Tokuoka M."/>
            <person name="Yagi K."/>
            <person name="Yoshizaki F."/>
            <person name="Wada S."/>
            <person name="Zhang C."/>
            <person name="Hyatt P.D."/>
            <person name="Larimer F."/>
            <person name="Detter C."/>
            <person name="Doggett N."/>
            <person name="Glavina T."/>
            <person name="Hawkins T."/>
            <person name="Richardson P."/>
            <person name="Lucas S."/>
            <person name="Kohara Y."/>
            <person name="Levine M."/>
            <person name="Satoh N."/>
            <person name="Rokhsar D.S."/>
        </authorList>
    </citation>
    <scope>NUCLEOTIDE SEQUENCE [LARGE SCALE GENOMIC DNA]</scope>
</reference>
<evidence type="ECO:0000256" key="12">
    <source>
        <dbReference type="ARBA" id="ARBA00022989"/>
    </source>
</evidence>
<keyword evidence="13" id="KW-0482">Metalloprotease</keyword>
<dbReference type="InParanoid" id="F6Y8H4"/>
<keyword evidence="10" id="KW-0862">Zinc</keyword>
<dbReference type="GO" id="GO:0004176">
    <property type="term" value="F:ATP-dependent peptidase activity"/>
    <property type="evidence" value="ECO:0007669"/>
    <property type="project" value="InterPro"/>
</dbReference>
<dbReference type="InterPro" id="IPR027417">
    <property type="entry name" value="P-loop_NTPase"/>
</dbReference>
<organism evidence="20 21">
    <name type="scientific">Ciona intestinalis</name>
    <name type="common">Transparent sea squirt</name>
    <name type="synonym">Ascidia intestinalis</name>
    <dbReference type="NCBI Taxonomy" id="7719"/>
    <lineage>
        <taxon>Eukaryota</taxon>
        <taxon>Metazoa</taxon>
        <taxon>Chordata</taxon>
        <taxon>Tunicata</taxon>
        <taxon>Ascidiacea</taxon>
        <taxon>Phlebobranchia</taxon>
        <taxon>Cionidae</taxon>
        <taxon>Ciona</taxon>
    </lineage>
</organism>
<dbReference type="GO" id="GO:0004222">
    <property type="term" value="F:metalloendopeptidase activity"/>
    <property type="evidence" value="ECO:0000318"/>
    <property type="project" value="GO_Central"/>
</dbReference>
<accession>F6Y8H4</accession>
<dbReference type="InterPro" id="IPR003593">
    <property type="entry name" value="AAA+_ATPase"/>
</dbReference>
<evidence type="ECO:0000256" key="6">
    <source>
        <dbReference type="ARBA" id="ARBA00022692"/>
    </source>
</evidence>
<feature type="compositionally biased region" description="Acidic residues" evidence="17">
    <location>
        <begin position="632"/>
        <end position="646"/>
    </location>
</feature>
<dbReference type="HOGENOM" id="CLU_000688_16_2_1"/>
<dbReference type="InterPro" id="IPR050928">
    <property type="entry name" value="ATP-dep_Zn_Metalloprotease"/>
</dbReference>
<dbReference type="STRING" id="7719.ENSCINP00000019340"/>
<dbReference type="GO" id="GO:0005745">
    <property type="term" value="C:m-AAA complex"/>
    <property type="evidence" value="ECO:0000318"/>
    <property type="project" value="GO_Central"/>
</dbReference>
<evidence type="ECO:0000256" key="10">
    <source>
        <dbReference type="ARBA" id="ARBA00022833"/>
    </source>
</evidence>
<dbReference type="Gene3D" id="3.40.1690.20">
    <property type="match status" value="1"/>
</dbReference>
<evidence type="ECO:0000256" key="17">
    <source>
        <dbReference type="SAM" id="MobiDB-lite"/>
    </source>
</evidence>
<reference evidence="20" key="2">
    <citation type="journal article" date="2008" name="Genome Biol.">
        <title>Improved genome assembly and evidence-based global gene model set for the chordate Ciona intestinalis: new insight into intron and operon populations.</title>
        <authorList>
            <person name="Satou Y."/>
            <person name="Mineta K."/>
            <person name="Ogasawara M."/>
            <person name="Sasakura Y."/>
            <person name="Shoguchi E."/>
            <person name="Ueno K."/>
            <person name="Yamada L."/>
            <person name="Matsumoto J."/>
            <person name="Wasserscheid J."/>
            <person name="Dewar K."/>
            <person name="Wiley G.B."/>
            <person name="Macmil S.L."/>
            <person name="Roe B.A."/>
            <person name="Zeller R.W."/>
            <person name="Hastings K.E."/>
            <person name="Lemaire P."/>
            <person name="Lindquist E."/>
            <person name="Endo T."/>
            <person name="Hotta K."/>
            <person name="Inaba K."/>
        </authorList>
    </citation>
    <scope>NUCLEOTIDE SEQUENCE [LARGE SCALE GENOMIC DNA]</scope>
    <source>
        <strain evidence="20">wild type</strain>
    </source>
</reference>
<evidence type="ECO:0000256" key="7">
    <source>
        <dbReference type="ARBA" id="ARBA00022723"/>
    </source>
</evidence>
<keyword evidence="14" id="KW-0496">Mitochondrion</keyword>
<feature type="compositionally biased region" description="Polar residues" evidence="17">
    <location>
        <begin position="656"/>
        <end position="670"/>
    </location>
</feature>
<dbReference type="InterPro" id="IPR037219">
    <property type="entry name" value="Peptidase_M41-like"/>
</dbReference>
<dbReference type="PANTHER" id="PTHR43655">
    <property type="entry name" value="ATP-DEPENDENT PROTEASE"/>
    <property type="match status" value="1"/>
</dbReference>
<dbReference type="EMBL" id="EAAA01001685">
    <property type="status" value="NOT_ANNOTATED_CDS"/>
    <property type="molecule type" value="Genomic_DNA"/>
</dbReference>
<evidence type="ECO:0000313" key="21">
    <source>
        <dbReference type="Proteomes" id="UP000008144"/>
    </source>
</evidence>
<dbReference type="FunCoup" id="F6Y8H4">
    <property type="interactions" value="689"/>
</dbReference>
<dbReference type="AlphaFoldDB" id="F6Y8H4"/>
<keyword evidence="7" id="KW-0479">Metal-binding</keyword>
<dbReference type="FunFam" id="3.40.50.300:FF:000001">
    <property type="entry name" value="ATP-dependent zinc metalloprotease FtsH"/>
    <property type="match status" value="1"/>
</dbReference>
<keyword evidence="15 18" id="KW-0472">Membrane</keyword>
<comment type="similarity">
    <text evidence="3">In the C-terminal section; belongs to the peptidase M41 family.</text>
</comment>
<dbReference type="InterPro" id="IPR041569">
    <property type="entry name" value="AAA_lid_3"/>
</dbReference>
<feature type="transmembrane region" description="Helical" evidence="18">
    <location>
        <begin position="26"/>
        <end position="43"/>
    </location>
</feature>
<evidence type="ECO:0000256" key="1">
    <source>
        <dbReference type="ARBA" id="ARBA00001947"/>
    </source>
</evidence>